<accession>A0A9P9J9J9</accession>
<evidence type="ECO:0000313" key="1">
    <source>
        <dbReference type="EMBL" id="KAH7149316.1"/>
    </source>
</evidence>
<dbReference type="Proteomes" id="UP000717696">
    <property type="component" value="Unassembled WGS sequence"/>
</dbReference>
<proteinExistence type="predicted"/>
<reference evidence="1" key="1">
    <citation type="journal article" date="2021" name="Nat. Commun.">
        <title>Genetic determinants of endophytism in the Arabidopsis root mycobiome.</title>
        <authorList>
            <person name="Mesny F."/>
            <person name="Miyauchi S."/>
            <person name="Thiergart T."/>
            <person name="Pickel B."/>
            <person name="Atanasova L."/>
            <person name="Karlsson M."/>
            <person name="Huettel B."/>
            <person name="Barry K.W."/>
            <person name="Haridas S."/>
            <person name="Chen C."/>
            <person name="Bauer D."/>
            <person name="Andreopoulos W."/>
            <person name="Pangilinan J."/>
            <person name="LaButti K."/>
            <person name="Riley R."/>
            <person name="Lipzen A."/>
            <person name="Clum A."/>
            <person name="Drula E."/>
            <person name="Henrissat B."/>
            <person name="Kohler A."/>
            <person name="Grigoriev I.V."/>
            <person name="Martin F.M."/>
            <person name="Hacquard S."/>
        </authorList>
    </citation>
    <scope>NUCLEOTIDE SEQUENCE</scope>
    <source>
        <strain evidence="1">MPI-CAGE-AT-0021</strain>
    </source>
</reference>
<gene>
    <name evidence="1" type="ORF">B0J13DRAFT_523957</name>
</gene>
<organism evidence="1 2">
    <name type="scientific">Dactylonectria estremocensis</name>
    <dbReference type="NCBI Taxonomy" id="1079267"/>
    <lineage>
        <taxon>Eukaryota</taxon>
        <taxon>Fungi</taxon>
        <taxon>Dikarya</taxon>
        <taxon>Ascomycota</taxon>
        <taxon>Pezizomycotina</taxon>
        <taxon>Sordariomycetes</taxon>
        <taxon>Hypocreomycetidae</taxon>
        <taxon>Hypocreales</taxon>
        <taxon>Nectriaceae</taxon>
        <taxon>Dactylonectria</taxon>
    </lineage>
</organism>
<comment type="caution">
    <text evidence="1">The sequence shown here is derived from an EMBL/GenBank/DDBJ whole genome shotgun (WGS) entry which is preliminary data.</text>
</comment>
<dbReference type="EMBL" id="JAGMUU010000007">
    <property type="protein sequence ID" value="KAH7149316.1"/>
    <property type="molecule type" value="Genomic_DNA"/>
</dbReference>
<keyword evidence="2" id="KW-1185">Reference proteome</keyword>
<dbReference type="AlphaFoldDB" id="A0A9P9J9J9"/>
<protein>
    <submittedName>
        <fullName evidence="1">Uncharacterized protein</fullName>
    </submittedName>
</protein>
<evidence type="ECO:0000313" key="2">
    <source>
        <dbReference type="Proteomes" id="UP000717696"/>
    </source>
</evidence>
<sequence>MPLCIAPACWLVPHSGSSCGKTQQLRFLGCGIINETIFRAQPFGQLRLTVGSRAVYGVDGSWFHGSLHNRPHGNLSAGCSVHCTSYHIDYSYRTGCSRFPRTKEFTSLTSEAMNGLMTASGPLRCPSSTGDRASVHLLLRASVRNGGRTGPDQERAGEWLEHFVDQPCGLSSGIVGAHIVVKQKYEVSSYSCPQRLSVGFMFTANCCGIVGGMAHCRGRIHEDAMT</sequence>
<name>A0A9P9J9J9_9HYPO</name>